<reference evidence="1" key="2">
    <citation type="submission" date="2023-01" db="EMBL/GenBank/DDBJ databases">
        <title>Draft genome sequence of Sneathiella chinensis strain NBRC 103408.</title>
        <authorList>
            <person name="Sun Q."/>
            <person name="Mori K."/>
        </authorList>
    </citation>
    <scope>NUCLEOTIDE SEQUENCE</scope>
    <source>
        <strain evidence="1">NBRC 103408</strain>
    </source>
</reference>
<protein>
    <submittedName>
        <fullName evidence="1">Uncharacterized protein</fullName>
    </submittedName>
</protein>
<organism evidence="1 2">
    <name type="scientific">Sneathiella chinensis</name>
    <dbReference type="NCBI Taxonomy" id="349750"/>
    <lineage>
        <taxon>Bacteria</taxon>
        <taxon>Pseudomonadati</taxon>
        <taxon>Pseudomonadota</taxon>
        <taxon>Alphaproteobacteria</taxon>
        <taxon>Sneathiellales</taxon>
        <taxon>Sneathiellaceae</taxon>
        <taxon>Sneathiella</taxon>
    </lineage>
</organism>
<gene>
    <name evidence="1" type="ORF">GCM10007924_22360</name>
</gene>
<keyword evidence="2" id="KW-1185">Reference proteome</keyword>
<dbReference type="EMBL" id="BSNF01000008">
    <property type="protein sequence ID" value="GLQ07015.1"/>
    <property type="molecule type" value="Genomic_DNA"/>
</dbReference>
<reference evidence="1" key="1">
    <citation type="journal article" date="2014" name="Int. J. Syst. Evol. Microbiol.">
        <title>Complete genome of a new Firmicutes species belonging to the dominant human colonic microbiota ('Ruminococcus bicirculans') reveals two chromosomes and a selective capacity to utilize plant glucans.</title>
        <authorList>
            <consortium name="NISC Comparative Sequencing Program"/>
            <person name="Wegmann U."/>
            <person name="Louis P."/>
            <person name="Goesmann A."/>
            <person name="Henrissat B."/>
            <person name="Duncan S.H."/>
            <person name="Flint H.J."/>
        </authorList>
    </citation>
    <scope>NUCLEOTIDE SEQUENCE</scope>
    <source>
        <strain evidence="1">NBRC 103408</strain>
    </source>
</reference>
<dbReference type="Proteomes" id="UP001161409">
    <property type="component" value="Unassembled WGS sequence"/>
</dbReference>
<dbReference type="RefSeq" id="WP_169561101.1">
    <property type="nucleotide sequence ID" value="NZ_VNWN01000006.1"/>
</dbReference>
<evidence type="ECO:0000313" key="1">
    <source>
        <dbReference type="EMBL" id="GLQ07015.1"/>
    </source>
</evidence>
<sequence length="68" mass="7742">MLFVSDPHRQIGKNFAYTCSKTRAINKEVAPVWVWNIEGGVNFGASGLFDRMKALPHGNERKDQHLKE</sequence>
<evidence type="ECO:0000313" key="2">
    <source>
        <dbReference type="Proteomes" id="UP001161409"/>
    </source>
</evidence>
<comment type="caution">
    <text evidence="1">The sequence shown here is derived from an EMBL/GenBank/DDBJ whole genome shotgun (WGS) entry which is preliminary data.</text>
</comment>
<accession>A0ABQ5U778</accession>
<proteinExistence type="predicted"/>
<name>A0ABQ5U778_9PROT</name>